<organism evidence="1 2">
    <name type="scientific">Acetobacter conturbans</name>
    <dbReference type="NCBI Taxonomy" id="1737472"/>
    <lineage>
        <taxon>Bacteria</taxon>
        <taxon>Pseudomonadati</taxon>
        <taxon>Pseudomonadota</taxon>
        <taxon>Alphaproteobacteria</taxon>
        <taxon>Acetobacterales</taxon>
        <taxon>Acetobacteraceae</taxon>
        <taxon>Acetobacter</taxon>
    </lineage>
</organism>
<dbReference type="EMBL" id="WOSY01000012">
    <property type="protein sequence ID" value="NHN89473.1"/>
    <property type="molecule type" value="Genomic_DNA"/>
</dbReference>
<proteinExistence type="predicted"/>
<evidence type="ECO:0000313" key="1">
    <source>
        <dbReference type="EMBL" id="NHN89473.1"/>
    </source>
</evidence>
<dbReference type="RefSeq" id="WP_173570798.1">
    <property type="nucleotide sequence ID" value="NZ_WOSY01000012.1"/>
</dbReference>
<sequence>MENGRKQPFFLFPVCPGFGACVGTLPQFHMHTPYAYEIAKFFSFYRGIFAKQKSKPLFFSDFGSLAPAVRPDDGGDGVIFSGWAL</sequence>
<name>A0ABX0K4A3_9PROT</name>
<comment type="caution">
    <text evidence="1">The sequence shown here is derived from an EMBL/GenBank/DDBJ whole genome shotgun (WGS) entry which is preliminary data.</text>
</comment>
<protein>
    <submittedName>
        <fullName evidence="1">Uncharacterized protein</fullName>
    </submittedName>
</protein>
<evidence type="ECO:0000313" key="2">
    <source>
        <dbReference type="Proteomes" id="UP000631653"/>
    </source>
</evidence>
<reference evidence="1 2" key="1">
    <citation type="journal article" date="2020" name="Int. J. Syst. Evol. Microbiol.">
        <title>Novel acetic acid bacteria from cider fermentations: Acetobacter conturbans sp. nov. and Acetobacter fallax sp. nov.</title>
        <authorList>
            <person name="Sombolestani A.S."/>
            <person name="Cleenwerck I."/>
            <person name="Cnockaert M."/>
            <person name="Borremans W."/>
            <person name="Wieme A.D."/>
            <person name="De Vuyst L."/>
            <person name="Vandamme P."/>
        </authorList>
    </citation>
    <scope>NUCLEOTIDE SEQUENCE [LARGE SCALE GENOMIC DNA]</scope>
    <source>
        <strain evidence="1 2">LMG 1627</strain>
    </source>
</reference>
<dbReference type="PROSITE" id="PS51257">
    <property type="entry name" value="PROKAR_LIPOPROTEIN"/>
    <property type="match status" value="1"/>
</dbReference>
<keyword evidence="2" id="KW-1185">Reference proteome</keyword>
<accession>A0ABX0K4A3</accession>
<gene>
    <name evidence="1" type="ORF">GOB81_12665</name>
</gene>
<dbReference type="Proteomes" id="UP000631653">
    <property type="component" value="Unassembled WGS sequence"/>
</dbReference>